<dbReference type="PANTHER" id="PTHR11099:SF0">
    <property type="entry name" value="VACUOLAR PROTEIN SORTING-ASSOCIATED PROTEIN 35"/>
    <property type="match status" value="1"/>
</dbReference>
<keyword evidence="3 6" id="KW-0813">Transport</keyword>
<comment type="caution">
    <text evidence="8">The sequence shown here is derived from an EMBL/GenBank/DDBJ whole genome shotgun (WGS) entry which is preliminary data.</text>
</comment>
<accession>A0A9P1IA20</accession>
<feature type="coiled-coil region" evidence="7">
    <location>
        <begin position="744"/>
        <end position="787"/>
    </location>
</feature>
<evidence type="ECO:0000256" key="5">
    <source>
        <dbReference type="ARBA" id="ARBA00023136"/>
    </source>
</evidence>
<evidence type="ECO:0000313" key="8">
    <source>
        <dbReference type="EMBL" id="CAI5441091.1"/>
    </source>
</evidence>
<dbReference type="GO" id="GO:0005829">
    <property type="term" value="C:cytosol"/>
    <property type="evidence" value="ECO:0007669"/>
    <property type="project" value="GOC"/>
</dbReference>
<evidence type="ECO:0000256" key="6">
    <source>
        <dbReference type="PIRNR" id="PIRNR009375"/>
    </source>
</evidence>
<evidence type="ECO:0000313" key="9">
    <source>
        <dbReference type="Proteomes" id="UP001152747"/>
    </source>
</evidence>
<sequence length="808" mass="91854">MVENSMINVAEQEKALEQATRIVKSEAFEMKRCLDKGKTMDALKHALLFLGELRTGDLSPKFYYRLYMDSINELQQLETVLIDEFTQDSSKLNNLYECVQYAGTIIPRLYLLVTLGVVFIKCGLGSKKELLKDMVEMCRGVQHPLRGLFLRNYLLQSTRSLLPDSPDGIGEKSARDGTVSDAVDFVLINFAEMNKLWVRMQHQGPSREKEKREKDRMELRILVGTNLVRLSQLESLNEEMYVRDVLPSILEQVVSCKDPISQEYLMECVIQVFSDDFHLSTLNEFLAACGQLVPEVNVKNVLIALIDRLALYTTSSIEGQSAAAPSKMELFEIFSAQAKDLIKNRPDMPMEDVVSLHVSLVSLAVKCYSDRVEFANMSFLSLRNILEEKGVESIEAFGKVGRELTKLLHIPIDEYKNVLKLSELPEFLKVLNYFDYRGKCNTSSYIIQNLLDEQTFLKNDQEIQAVFQLIEALLKEHAEADCEAEDFAEEQNLVARLVHMIRADDVDSQFLLLNLARKMLGEGGKSRIKYTLPPIVFELYRLVLGYRDQKDEDEKWNAKVRKIFVCAMGTIGALVSTAELAELPLKLYLDGAMTADKVPFDENHVVVYEFVSKSMSILEDDVADSRDRVRCLQLTVGALLQTSNLPEENWSPLASQCALAAAKMFKKPDQVRSLCTVANLYWHGKTKETNGEMLKNGKRVVEILRKAVKIATECLEPVVQQQLFIIVLSAFTYYYEDGCQEINIEQIEELMRRTQENAVQLDVSAEADSLERQLADAVKRLKLAKLEKHEVPVTPSLEDCEKVEEEQA</sequence>
<keyword evidence="5" id="KW-0472">Membrane</keyword>
<keyword evidence="7" id="KW-0175">Coiled coil</keyword>
<gene>
    <name evidence="8" type="ORF">CAMP_LOCUS3728</name>
</gene>
<dbReference type="GO" id="GO:0005770">
    <property type="term" value="C:late endosome"/>
    <property type="evidence" value="ECO:0007669"/>
    <property type="project" value="TreeGrafter"/>
</dbReference>
<keyword evidence="9" id="KW-1185">Reference proteome</keyword>
<keyword evidence="4 6" id="KW-0653">Protein transport</keyword>
<dbReference type="Gene3D" id="1.25.40.660">
    <property type="entry name" value="Vacuolar protein sorting-associated protein 35, helical subcomplex Vps35-C"/>
    <property type="match status" value="1"/>
</dbReference>
<name>A0A9P1IA20_9PELO</name>
<comment type="similarity">
    <text evidence="2 6">Belongs to the VPS35 family.</text>
</comment>
<evidence type="ECO:0000256" key="4">
    <source>
        <dbReference type="ARBA" id="ARBA00022927"/>
    </source>
</evidence>
<dbReference type="GO" id="GO:0030906">
    <property type="term" value="C:retromer, cargo-selective complex"/>
    <property type="evidence" value="ECO:0007669"/>
    <property type="project" value="InterPro"/>
</dbReference>
<dbReference type="OrthoDB" id="10258141at2759"/>
<proteinExistence type="inferred from homology"/>
<dbReference type="InterPro" id="IPR005378">
    <property type="entry name" value="Vps35"/>
</dbReference>
<evidence type="ECO:0000256" key="3">
    <source>
        <dbReference type="ARBA" id="ARBA00022448"/>
    </source>
</evidence>
<organism evidence="8 9">
    <name type="scientific">Caenorhabditis angaria</name>
    <dbReference type="NCBI Taxonomy" id="860376"/>
    <lineage>
        <taxon>Eukaryota</taxon>
        <taxon>Metazoa</taxon>
        <taxon>Ecdysozoa</taxon>
        <taxon>Nematoda</taxon>
        <taxon>Chromadorea</taxon>
        <taxon>Rhabditida</taxon>
        <taxon>Rhabditina</taxon>
        <taxon>Rhabditomorpha</taxon>
        <taxon>Rhabditoidea</taxon>
        <taxon>Rhabditidae</taxon>
        <taxon>Peloderinae</taxon>
        <taxon>Caenorhabditis</taxon>
    </lineage>
</organism>
<dbReference type="GO" id="GO:0042147">
    <property type="term" value="P:retrograde transport, endosome to Golgi"/>
    <property type="evidence" value="ECO:0007669"/>
    <property type="project" value="InterPro"/>
</dbReference>
<reference evidence="8" key="1">
    <citation type="submission" date="2022-11" db="EMBL/GenBank/DDBJ databases">
        <authorList>
            <person name="Kikuchi T."/>
        </authorList>
    </citation>
    <scope>NUCLEOTIDE SEQUENCE</scope>
    <source>
        <strain evidence="8">PS1010</strain>
    </source>
</reference>
<dbReference type="AlphaFoldDB" id="A0A9P1IA20"/>
<dbReference type="EMBL" id="CANHGI010000002">
    <property type="protein sequence ID" value="CAI5441091.1"/>
    <property type="molecule type" value="Genomic_DNA"/>
</dbReference>
<comment type="function">
    <text evidence="6">Plays a role in vesicular protein sorting.</text>
</comment>
<dbReference type="PIRSF" id="PIRSF009375">
    <property type="entry name" value="Retromer_Vps35"/>
    <property type="match status" value="1"/>
</dbReference>
<dbReference type="GO" id="GO:0006886">
    <property type="term" value="P:intracellular protein transport"/>
    <property type="evidence" value="ECO:0007669"/>
    <property type="project" value="TreeGrafter"/>
</dbReference>
<evidence type="ECO:0000256" key="2">
    <source>
        <dbReference type="ARBA" id="ARBA00006536"/>
    </source>
</evidence>
<comment type="subcellular location">
    <subcellularLocation>
        <location evidence="1">Membrane</location>
        <topology evidence="1">Peripheral membrane protein</topology>
    </subcellularLocation>
</comment>
<dbReference type="Proteomes" id="UP001152747">
    <property type="component" value="Unassembled WGS sequence"/>
</dbReference>
<dbReference type="PANTHER" id="PTHR11099">
    <property type="entry name" value="VACUOLAR SORTING PROTEIN 35"/>
    <property type="match status" value="1"/>
</dbReference>
<evidence type="ECO:0000256" key="7">
    <source>
        <dbReference type="SAM" id="Coils"/>
    </source>
</evidence>
<dbReference type="Pfam" id="PF03635">
    <property type="entry name" value="Vps35"/>
    <property type="match status" value="1"/>
</dbReference>
<protein>
    <recommendedName>
        <fullName evidence="6">Vacuolar protein sorting-associated protein 35</fullName>
    </recommendedName>
</protein>
<evidence type="ECO:0000256" key="1">
    <source>
        <dbReference type="ARBA" id="ARBA00004170"/>
    </source>
</evidence>
<dbReference type="InterPro" id="IPR042491">
    <property type="entry name" value="Vps35_C"/>
</dbReference>